<evidence type="ECO:0000256" key="1">
    <source>
        <dbReference type="ARBA" id="ARBA00004184"/>
    </source>
</evidence>
<name>A0A9P0DTX4_PHACE</name>
<dbReference type="InterPro" id="IPR036412">
    <property type="entry name" value="HAD-like_sf"/>
</dbReference>
<evidence type="ECO:0000256" key="2">
    <source>
        <dbReference type="ARBA" id="ARBA00010316"/>
    </source>
</evidence>
<dbReference type="SMART" id="SM00775">
    <property type="entry name" value="LNS2"/>
    <property type="match status" value="1"/>
</dbReference>
<dbReference type="SUPFAM" id="SSF55961">
    <property type="entry name" value="Bet v1-like"/>
    <property type="match status" value="1"/>
</dbReference>
<dbReference type="InterPro" id="IPR023393">
    <property type="entry name" value="START-like_dom_sf"/>
</dbReference>
<keyword evidence="5" id="KW-0106">Calcium</keyword>
<keyword evidence="3" id="KW-0488">Methylation</keyword>
<dbReference type="GO" id="GO:0012505">
    <property type="term" value="C:endomembrane system"/>
    <property type="evidence" value="ECO:0007669"/>
    <property type="project" value="UniProtKB-SubCell"/>
</dbReference>
<dbReference type="Pfam" id="PF24695">
    <property type="entry name" value="PITM1-3"/>
    <property type="match status" value="1"/>
</dbReference>
<dbReference type="PANTHER" id="PTHR10658:SF81">
    <property type="entry name" value="PROTEIN RETINAL DEGENERATION B"/>
    <property type="match status" value="1"/>
</dbReference>
<dbReference type="GO" id="GO:0008526">
    <property type="term" value="F:phosphatidylinositol transfer activity"/>
    <property type="evidence" value="ECO:0007669"/>
    <property type="project" value="TreeGrafter"/>
</dbReference>
<sequence length="1520" mass="170958">MLIKEYRIPLPLTVEEYRIAQLYMIAKKSREESSGAGSGVEILINEPYNDGPGGHGQYTRKIYHVGSHLPGWIKGILPKTALMVEEEAWNAYPYTKTRYTCPFVEKFSLEIETYYYPDNGHQENVFKLSGSELRHRIVDLIDVVKDQLYGADYVREEDPQYFVSEKSGRGPLGPGWLEEYWAAVRGREQPLPDGRALMCAYKLCKVEFRYWGMQTKIERFIHDTALRKTMVRAHRQAWAWQDEWHGLTMEDIREIEKQTQMALKRKMGHIEDEIDEDDNLNNSTSKEDPCKTLAATLGSIEVAEDSPLLCKNSNIPTIRTAASSDADLSPEEEMLTVKRDDKWQQPRTLHSPSSSSIKSFDLQVANWRIESLGRDSETSDEEFFDCEDRMESSTLSKWSSMDLLTEEDAETTSPTVVVDKNDDSIFSHSFLQRVASERGNRRLKQKDKLNSLETSCPESPSASPAHQPCNTTVLIFVLHAGSVLDANVDMAAKKSDVTTFRGAFESVMRQHYPSLIGHIAIKLVSCPSICTEGLGILSSLSPYSFDVSPSCTDVPQITHDSIPIGAMPILASSTSDYNEAVSRTITAANAAYQEFVKSEEGLGFSGQVCFVADSMGSILAYDSLCRTLKYASRRGSENSILDNDGLKDDIQINESGYLAAPSPRRRSSSTSDQSGQIKLEFDVSDFFMFGSPLALVLAYRKISSQDDRYNITRPACHQVYNMFHPTDPVAARLEPLLSARFSILPPVNVSRYAKYPLGNGQPYHLLEILQSSPQMFSDSLPHRRLSEVSIQSTVSGLIDNIPLQAINALQQKWWGGKRMDYAMYCPEGISNFPTNALPHLFHASYWESSDVIAFLLRQIGGIEVTAFPGDLDREQVFLSGEPREKWMRKRTSVKLKNVAANHTANDVIVLDGAPQTVTARFIYGPLMYVLTLNGEKVDVYVMKDAPQGEWTHLATEVTDKTGRVIYTIPEDKSLGYGLYPIKMVVRGDHTSVDFHLAVVPPKTECVVFSIDGSFTASVSVTGRDPKVRAGAVDVVRHWQELGYLLIYITGRPDMQRRSIVSWLSQHNFPQGLTSFADGLSRDPLGHKAAYLNNLIENHGVVIHSAYGSAKDITVYSSVGLKANQIFIIGKTTRKQQSQATILADGYAAHLAALKAPGGSRPAQGNARMVLPRGCFELPGQTFSRRRRNFRMILAPREAAELISSRSKHIQIIEEGIIKLGDILAEQITSGKLSPENFSQTDVHPQCTDPDAVEWIFVVDTLNFCFWKYENQDGWEVEGYTGYFALCAAINRAINEKVNILDPLFYSVITEAQLKNILRSDTKVEAPLLKERMKCLHEVGNVLLEKFDGSFKNVVKQSQNSAVKLLKLIVENFPCFRDEAEFDGTRVGLYKRAQILVGDIWACFKNQDIGHFEDIEEITAFADYRVPQTLLWFGVFQYSDELLGKLRSNTVLKNGEIDEVEIRGCTIQAAELLKKYVVKKLRSGKINSILVDHFLWDFRRKHAKEILEKGLPFHKVFSIYY</sequence>
<dbReference type="InterPro" id="IPR031315">
    <property type="entry name" value="LNS2/PITP"/>
</dbReference>
<dbReference type="EMBL" id="OU896714">
    <property type="protein sequence ID" value="CAH1179086.1"/>
    <property type="molecule type" value="Genomic_DNA"/>
</dbReference>
<evidence type="ECO:0000313" key="8">
    <source>
        <dbReference type="EMBL" id="CAH1179086.1"/>
    </source>
</evidence>
<dbReference type="Pfam" id="PF10343">
    <property type="entry name" value="Q_salvage"/>
    <property type="match status" value="1"/>
</dbReference>
<dbReference type="FunFam" id="3.30.530.20:FF:000001">
    <property type="entry name" value="Phosphatidylinositol transfer protein membrane associated 2"/>
    <property type="match status" value="1"/>
</dbReference>
<evidence type="ECO:0000256" key="5">
    <source>
        <dbReference type="ARBA" id="ARBA00022837"/>
    </source>
</evidence>
<dbReference type="InterPro" id="IPR055261">
    <property type="entry name" value="PI_transfer_N"/>
</dbReference>
<reference evidence="8" key="1">
    <citation type="submission" date="2022-01" db="EMBL/GenBank/DDBJ databases">
        <authorList>
            <person name="King R."/>
        </authorList>
    </citation>
    <scope>NUCLEOTIDE SEQUENCE</scope>
</reference>
<dbReference type="InterPro" id="IPR019438">
    <property type="entry name" value="Q_salvage"/>
</dbReference>
<dbReference type="PROSITE" id="PS51043">
    <property type="entry name" value="DDHD"/>
    <property type="match status" value="1"/>
</dbReference>
<dbReference type="InterPro" id="IPR023214">
    <property type="entry name" value="HAD_sf"/>
</dbReference>
<evidence type="ECO:0000256" key="6">
    <source>
        <dbReference type="SAM" id="MobiDB-lite"/>
    </source>
</evidence>
<dbReference type="GO" id="GO:0035091">
    <property type="term" value="F:phosphatidylinositol binding"/>
    <property type="evidence" value="ECO:0007669"/>
    <property type="project" value="TreeGrafter"/>
</dbReference>
<feature type="region of interest" description="Disordered" evidence="6">
    <location>
        <begin position="443"/>
        <end position="466"/>
    </location>
</feature>
<gene>
    <name evidence="8" type="ORF">PHAECO_LOCUS11589</name>
</gene>
<feature type="domain" description="DDHD" evidence="7">
    <location>
        <begin position="679"/>
        <end position="861"/>
    </location>
</feature>
<comment type="similarity">
    <text evidence="2">Belongs to the PtdIns transfer protein family. PI transfer class IIA subfamily.</text>
</comment>
<dbReference type="GO" id="GO:0046872">
    <property type="term" value="F:metal ion binding"/>
    <property type="evidence" value="ECO:0007669"/>
    <property type="project" value="InterPro"/>
</dbReference>
<keyword evidence="4" id="KW-0597">Phosphoprotein</keyword>
<dbReference type="InterPro" id="IPR001666">
    <property type="entry name" value="PI_transfer"/>
</dbReference>
<evidence type="ECO:0000256" key="3">
    <source>
        <dbReference type="ARBA" id="ARBA00022481"/>
    </source>
</evidence>
<dbReference type="SMART" id="SM01127">
    <property type="entry name" value="DDHD"/>
    <property type="match status" value="1"/>
</dbReference>
<dbReference type="SUPFAM" id="SSF56784">
    <property type="entry name" value="HAD-like"/>
    <property type="match status" value="1"/>
</dbReference>
<feature type="compositionally biased region" description="Polar residues" evidence="6">
    <location>
        <begin position="451"/>
        <end position="466"/>
    </location>
</feature>
<dbReference type="Gene3D" id="3.30.530.20">
    <property type="match status" value="1"/>
</dbReference>
<keyword evidence="9" id="KW-1185">Reference proteome</keyword>
<dbReference type="PANTHER" id="PTHR10658">
    <property type="entry name" value="PHOSPHATIDYLINOSITOL TRANSFER PROTEIN"/>
    <property type="match status" value="1"/>
</dbReference>
<dbReference type="Proteomes" id="UP001153737">
    <property type="component" value="Chromosome 8"/>
</dbReference>
<proteinExistence type="inferred from homology"/>
<dbReference type="Pfam" id="PF02121">
    <property type="entry name" value="IP_trans"/>
    <property type="match status" value="1"/>
</dbReference>
<reference evidence="8" key="2">
    <citation type="submission" date="2022-10" db="EMBL/GenBank/DDBJ databases">
        <authorList>
            <consortium name="ENA_rothamsted_submissions"/>
            <consortium name="culmorum"/>
            <person name="King R."/>
        </authorList>
    </citation>
    <scope>NUCLEOTIDE SEQUENCE</scope>
</reference>
<accession>A0A9P0DTX4</accession>
<evidence type="ECO:0000259" key="7">
    <source>
        <dbReference type="PROSITE" id="PS51043"/>
    </source>
</evidence>
<dbReference type="Pfam" id="PF24694">
    <property type="entry name" value="LNS2_PITM1-3"/>
    <property type="match status" value="1"/>
</dbReference>
<evidence type="ECO:0000256" key="4">
    <source>
        <dbReference type="ARBA" id="ARBA00022553"/>
    </source>
</evidence>
<dbReference type="GO" id="GO:0008525">
    <property type="term" value="F:phosphatidylcholine transporter activity"/>
    <property type="evidence" value="ECO:0007669"/>
    <property type="project" value="TreeGrafter"/>
</dbReference>
<dbReference type="CDD" id="cd08889">
    <property type="entry name" value="SRPBCC_PITPNM1-2_like"/>
    <property type="match status" value="1"/>
</dbReference>
<dbReference type="PRINTS" id="PR00391">
    <property type="entry name" value="PITRANSFER"/>
</dbReference>
<dbReference type="GO" id="GO:0005737">
    <property type="term" value="C:cytoplasm"/>
    <property type="evidence" value="ECO:0007669"/>
    <property type="project" value="TreeGrafter"/>
</dbReference>
<evidence type="ECO:0000313" key="9">
    <source>
        <dbReference type="Proteomes" id="UP001153737"/>
    </source>
</evidence>
<dbReference type="InterPro" id="IPR004177">
    <property type="entry name" value="DDHD_dom"/>
</dbReference>
<dbReference type="FunFam" id="3.40.50.1000:FF:000173">
    <property type="entry name" value="Membrane-associated phosphatidylinositol transfer protein 2"/>
    <property type="match status" value="1"/>
</dbReference>
<organism evidence="8 9">
    <name type="scientific">Phaedon cochleariae</name>
    <name type="common">Mustard beetle</name>
    <dbReference type="NCBI Taxonomy" id="80249"/>
    <lineage>
        <taxon>Eukaryota</taxon>
        <taxon>Metazoa</taxon>
        <taxon>Ecdysozoa</taxon>
        <taxon>Arthropoda</taxon>
        <taxon>Hexapoda</taxon>
        <taxon>Insecta</taxon>
        <taxon>Pterygota</taxon>
        <taxon>Neoptera</taxon>
        <taxon>Endopterygota</taxon>
        <taxon>Coleoptera</taxon>
        <taxon>Polyphaga</taxon>
        <taxon>Cucujiformia</taxon>
        <taxon>Chrysomeloidea</taxon>
        <taxon>Chrysomelidae</taxon>
        <taxon>Chrysomelinae</taxon>
        <taxon>Chrysomelini</taxon>
        <taxon>Phaedon</taxon>
    </lineage>
</organism>
<dbReference type="Pfam" id="PF02862">
    <property type="entry name" value="DDHD"/>
    <property type="match status" value="2"/>
</dbReference>
<comment type="subcellular location">
    <subcellularLocation>
        <location evidence="1">Endomembrane system</location>
        <topology evidence="1">Peripheral membrane protein</topology>
    </subcellularLocation>
</comment>
<protein>
    <recommendedName>
        <fullName evidence="7">DDHD domain-containing protein</fullName>
    </recommendedName>
</protein>
<dbReference type="Gene3D" id="3.40.50.1000">
    <property type="entry name" value="HAD superfamily/HAD-like"/>
    <property type="match status" value="1"/>
</dbReference>
<dbReference type="GO" id="GO:0031210">
    <property type="term" value="F:phosphatidylcholine binding"/>
    <property type="evidence" value="ECO:0007669"/>
    <property type="project" value="TreeGrafter"/>
</dbReference>